<comment type="catalytic activity">
    <reaction evidence="6">
        <text>[thioredoxin]-dithiol + NADP(+) = [thioredoxin]-disulfide + NADPH + H(+)</text>
        <dbReference type="Rhea" id="RHEA:20345"/>
        <dbReference type="Rhea" id="RHEA-COMP:10698"/>
        <dbReference type="Rhea" id="RHEA-COMP:10700"/>
        <dbReference type="ChEBI" id="CHEBI:15378"/>
        <dbReference type="ChEBI" id="CHEBI:29950"/>
        <dbReference type="ChEBI" id="CHEBI:50058"/>
        <dbReference type="ChEBI" id="CHEBI:57783"/>
        <dbReference type="ChEBI" id="CHEBI:58349"/>
        <dbReference type="EC" id="1.8.1.9"/>
    </reaction>
</comment>
<dbReference type="InterPro" id="IPR023753">
    <property type="entry name" value="FAD/NAD-binding_dom"/>
</dbReference>
<keyword evidence="1 6" id="KW-0285">Flavoprotein</keyword>
<keyword evidence="3 6" id="KW-0560">Oxidoreductase</keyword>
<dbReference type="InterPro" id="IPR036188">
    <property type="entry name" value="FAD/NAD-bd_sf"/>
</dbReference>
<organism evidence="9 10">
    <name type="scientific">Candidatus Woesebacteria bacterium GW2011_GWB1_39_10</name>
    <dbReference type="NCBI Taxonomy" id="1618572"/>
    <lineage>
        <taxon>Bacteria</taxon>
        <taxon>Candidatus Woeseibacteriota</taxon>
    </lineage>
</organism>
<evidence type="ECO:0000256" key="2">
    <source>
        <dbReference type="ARBA" id="ARBA00022827"/>
    </source>
</evidence>
<feature type="domain" description="FAD/NAD(P)-binding" evidence="8">
    <location>
        <begin position="50"/>
        <end position="342"/>
    </location>
</feature>
<dbReference type="PATRIC" id="fig|1618572.3.peg.120"/>
<comment type="cofactor">
    <cofactor evidence="7">
        <name>FAD</name>
        <dbReference type="ChEBI" id="CHEBI:57692"/>
    </cofactor>
    <text evidence="7">Binds 1 FAD per subunit.</text>
</comment>
<dbReference type="InterPro" id="IPR050097">
    <property type="entry name" value="Ferredoxin-NADP_redctase_2"/>
</dbReference>
<dbReference type="STRING" id="1618572.UT17_C0001G0113"/>
<name>A0A0G0P3Q5_9BACT</name>
<comment type="similarity">
    <text evidence="6">Belongs to the class-II pyridine nucleotide-disulfide oxidoreductase family.</text>
</comment>
<dbReference type="EMBL" id="LBVU01000001">
    <property type="protein sequence ID" value="KKQ92734.1"/>
    <property type="molecule type" value="Genomic_DNA"/>
</dbReference>
<dbReference type="Pfam" id="PF07992">
    <property type="entry name" value="Pyr_redox_2"/>
    <property type="match status" value="1"/>
</dbReference>
<dbReference type="PRINTS" id="PR00469">
    <property type="entry name" value="PNDRDTASEII"/>
</dbReference>
<comment type="caution">
    <text evidence="9">The sequence shown here is derived from an EMBL/GenBank/DDBJ whole genome shotgun (WGS) entry which is preliminary data.</text>
</comment>
<keyword evidence="5 6" id="KW-0676">Redox-active center</keyword>
<dbReference type="AlphaFoldDB" id="A0A0G0P3Q5"/>
<gene>
    <name evidence="9" type="ORF">UT17_C0001G0113</name>
</gene>
<evidence type="ECO:0000256" key="7">
    <source>
        <dbReference type="RuleBase" id="RU003881"/>
    </source>
</evidence>
<accession>A0A0G0P3Q5</accession>
<sequence length="360" mass="39231">MNFGAWFFQLQFSYFKTRLRASNLKRLTSFIKMDQQTFSTKPADLKGPWDVAIIGSGPAALTAAIYTTRGAASTLILGGEIWGGQLMLTTEVDNFPGFPQGILGPKLMGEMRAQAERFGAEFVGQNVTAINISQQPFQITVNSQQYSARSIIIATGAETLWLDAPGVQKLIGRGVSSCAPCDAPFFKNKKVAVVGGGDSAMEEALVLTKYASEVTIIHRRDSFRASAAMQREVLENPKIKVVWNTEVTEVKGELKIESLELKNNKTGETSNFPVDGLFIAIGHKPGSEVFKGIIETDERGFIKKTTSDKRQETGYESATNVQGIFVAGDVHDARYKQAITAAGFGCMAGMDALKYLEISR</sequence>
<reference evidence="9 10" key="1">
    <citation type="journal article" date="2015" name="Nature">
        <title>rRNA introns, odd ribosomes, and small enigmatic genomes across a large radiation of phyla.</title>
        <authorList>
            <person name="Brown C.T."/>
            <person name="Hug L.A."/>
            <person name="Thomas B.C."/>
            <person name="Sharon I."/>
            <person name="Castelle C.J."/>
            <person name="Singh A."/>
            <person name="Wilkins M.J."/>
            <person name="Williams K.H."/>
            <person name="Banfield J.F."/>
        </authorList>
    </citation>
    <scope>NUCLEOTIDE SEQUENCE [LARGE SCALE GENOMIC DNA]</scope>
</reference>
<dbReference type="GO" id="GO:0019430">
    <property type="term" value="P:removal of superoxide radicals"/>
    <property type="evidence" value="ECO:0007669"/>
    <property type="project" value="UniProtKB-UniRule"/>
</dbReference>
<dbReference type="PRINTS" id="PR00368">
    <property type="entry name" value="FADPNR"/>
</dbReference>
<evidence type="ECO:0000256" key="3">
    <source>
        <dbReference type="ARBA" id="ARBA00023002"/>
    </source>
</evidence>
<dbReference type="GO" id="GO:0004791">
    <property type="term" value="F:thioredoxin-disulfide reductase (NADPH) activity"/>
    <property type="evidence" value="ECO:0007669"/>
    <property type="project" value="UniProtKB-UniRule"/>
</dbReference>
<evidence type="ECO:0000256" key="4">
    <source>
        <dbReference type="ARBA" id="ARBA00023157"/>
    </source>
</evidence>
<dbReference type="EC" id="1.8.1.9" evidence="6"/>
<dbReference type="Proteomes" id="UP000034774">
    <property type="component" value="Unassembled WGS sequence"/>
</dbReference>
<comment type="subunit">
    <text evidence="6">Homodimer.</text>
</comment>
<dbReference type="GO" id="GO:0005737">
    <property type="term" value="C:cytoplasm"/>
    <property type="evidence" value="ECO:0007669"/>
    <property type="project" value="InterPro"/>
</dbReference>
<evidence type="ECO:0000256" key="6">
    <source>
        <dbReference type="RuleBase" id="RU003880"/>
    </source>
</evidence>
<dbReference type="SUPFAM" id="SSF51905">
    <property type="entry name" value="FAD/NAD(P)-binding domain"/>
    <property type="match status" value="1"/>
</dbReference>
<protein>
    <recommendedName>
        <fullName evidence="6">Thioredoxin reductase</fullName>
        <ecNumber evidence="6">1.8.1.9</ecNumber>
    </recommendedName>
</protein>
<evidence type="ECO:0000256" key="1">
    <source>
        <dbReference type="ARBA" id="ARBA00022630"/>
    </source>
</evidence>
<proteinExistence type="inferred from homology"/>
<keyword evidence="2 6" id="KW-0274">FAD</keyword>
<dbReference type="InterPro" id="IPR005982">
    <property type="entry name" value="Thioredox_Rdtase"/>
</dbReference>
<dbReference type="InterPro" id="IPR008255">
    <property type="entry name" value="Pyr_nucl-diS_OxRdtase_2_AS"/>
</dbReference>
<evidence type="ECO:0000256" key="5">
    <source>
        <dbReference type="ARBA" id="ARBA00023284"/>
    </source>
</evidence>
<dbReference type="PROSITE" id="PS00573">
    <property type="entry name" value="PYRIDINE_REDOX_2"/>
    <property type="match status" value="1"/>
</dbReference>
<dbReference type="Gene3D" id="3.50.50.60">
    <property type="entry name" value="FAD/NAD(P)-binding domain"/>
    <property type="match status" value="2"/>
</dbReference>
<keyword evidence="4" id="KW-1015">Disulfide bond</keyword>
<keyword evidence="7" id="KW-0521">NADP</keyword>
<evidence type="ECO:0000313" key="10">
    <source>
        <dbReference type="Proteomes" id="UP000034774"/>
    </source>
</evidence>
<evidence type="ECO:0000259" key="8">
    <source>
        <dbReference type="Pfam" id="PF07992"/>
    </source>
</evidence>
<evidence type="ECO:0000313" key="9">
    <source>
        <dbReference type="EMBL" id="KKQ92734.1"/>
    </source>
</evidence>
<dbReference type="PANTHER" id="PTHR48105">
    <property type="entry name" value="THIOREDOXIN REDUCTASE 1-RELATED-RELATED"/>
    <property type="match status" value="1"/>
</dbReference>
<dbReference type="NCBIfam" id="TIGR01292">
    <property type="entry name" value="TRX_reduct"/>
    <property type="match status" value="1"/>
</dbReference>